<name>A0A2M9AQZ4_9BACT</name>
<evidence type="ECO:0000313" key="1">
    <source>
        <dbReference type="EMBL" id="PJJ48108.1"/>
    </source>
</evidence>
<proteinExistence type="predicted"/>
<comment type="caution">
    <text evidence="1">The sequence shown here is derived from an EMBL/GenBank/DDBJ whole genome shotgun (WGS) entry which is preliminary data.</text>
</comment>
<sequence>MARVTGNSLLRGLSGTLGNITVRQVGDQTIVSVAEGPKKAPRSPKQQEHLDRFAAAKRWATAQVLDPAGYALYATGVDDRHGAPYHVAVADYMHAPTITATDLSAYHGQPGQLIRVRATDNFAVAAVVIRILGPDQQLLETGPAQPQPDGLHWLYPAQTLIPTLPGTTVEVRATDRPGNAALARYPL</sequence>
<keyword evidence="2" id="KW-1185">Reference proteome</keyword>
<organism evidence="1 2">
    <name type="scientific">Hymenobacter chitinivorans DSM 11115</name>
    <dbReference type="NCBI Taxonomy" id="1121954"/>
    <lineage>
        <taxon>Bacteria</taxon>
        <taxon>Pseudomonadati</taxon>
        <taxon>Bacteroidota</taxon>
        <taxon>Cytophagia</taxon>
        <taxon>Cytophagales</taxon>
        <taxon>Hymenobacteraceae</taxon>
        <taxon>Hymenobacter</taxon>
    </lineage>
</organism>
<dbReference type="Proteomes" id="UP000228535">
    <property type="component" value="Unassembled WGS sequence"/>
</dbReference>
<dbReference type="RefSeq" id="WP_100339015.1">
    <property type="nucleotide sequence ID" value="NZ_PGFA01000005.1"/>
</dbReference>
<dbReference type="OrthoDB" id="880927at2"/>
<protein>
    <submittedName>
        <fullName evidence="1">Uncharacterized protein</fullName>
    </submittedName>
</protein>
<accession>A0A2M9AQZ4</accession>
<gene>
    <name evidence="1" type="ORF">CLV45_4801</name>
</gene>
<dbReference type="EMBL" id="PGFA01000005">
    <property type="protein sequence ID" value="PJJ48108.1"/>
    <property type="molecule type" value="Genomic_DNA"/>
</dbReference>
<dbReference type="AlphaFoldDB" id="A0A2M9AQZ4"/>
<evidence type="ECO:0000313" key="2">
    <source>
        <dbReference type="Proteomes" id="UP000228535"/>
    </source>
</evidence>
<reference evidence="1 2" key="1">
    <citation type="submission" date="2017-11" db="EMBL/GenBank/DDBJ databases">
        <title>Genomic Encyclopedia of Archaeal and Bacterial Type Strains, Phase II (KMG-II): From Individual Species to Whole Genera.</title>
        <authorList>
            <person name="Goeker M."/>
        </authorList>
    </citation>
    <scope>NUCLEOTIDE SEQUENCE [LARGE SCALE GENOMIC DNA]</scope>
    <source>
        <strain evidence="1 2">DSM 11115</strain>
    </source>
</reference>